<dbReference type="Proteomes" id="UP000237040">
    <property type="component" value="Unassembled WGS sequence"/>
</dbReference>
<feature type="domain" description="HTH arsR-type" evidence="4">
    <location>
        <begin position="2"/>
        <end position="97"/>
    </location>
</feature>
<keyword evidence="3" id="KW-0804">Transcription</keyword>
<dbReference type="PANTHER" id="PTHR43132">
    <property type="entry name" value="ARSENICAL RESISTANCE OPERON REPRESSOR ARSR-RELATED"/>
    <property type="match status" value="1"/>
</dbReference>
<dbReference type="PANTHER" id="PTHR43132:SF6">
    <property type="entry name" value="HTH-TYPE TRANSCRIPTIONAL REPRESSOR CZRA"/>
    <property type="match status" value="1"/>
</dbReference>
<dbReference type="AlphaFoldDB" id="A0A2J6WFC6"/>
<keyword evidence="1" id="KW-0805">Transcription regulation</keyword>
<evidence type="ECO:0000256" key="2">
    <source>
        <dbReference type="ARBA" id="ARBA00023125"/>
    </source>
</evidence>
<keyword evidence="2" id="KW-0238">DNA-binding</keyword>
<dbReference type="Gene3D" id="1.10.10.10">
    <property type="entry name" value="Winged helix-like DNA-binding domain superfamily/Winged helix DNA-binding domain"/>
    <property type="match status" value="1"/>
</dbReference>
<dbReference type="GO" id="GO:0003700">
    <property type="term" value="F:DNA-binding transcription factor activity"/>
    <property type="evidence" value="ECO:0007669"/>
    <property type="project" value="InterPro"/>
</dbReference>
<dbReference type="InterPro" id="IPR011991">
    <property type="entry name" value="ArsR-like_HTH"/>
</dbReference>
<reference evidence="5 6" key="1">
    <citation type="submission" date="2018-01" db="EMBL/GenBank/DDBJ databases">
        <title>Metagenomic assembled genomes from two thermal pools in the Uzon Caldera, Kamchatka, Russia.</title>
        <authorList>
            <person name="Wilkins L."/>
            <person name="Ettinger C."/>
        </authorList>
    </citation>
    <scope>NUCLEOTIDE SEQUENCE [LARGE SCALE GENOMIC DNA]</scope>
    <source>
        <strain evidence="5">ZAV-07</strain>
    </source>
</reference>
<dbReference type="GO" id="GO:0003677">
    <property type="term" value="F:DNA binding"/>
    <property type="evidence" value="ECO:0007669"/>
    <property type="project" value="UniProtKB-KW"/>
</dbReference>
<organism evidence="5 6">
    <name type="scientific">Caldisericum exile</name>
    <dbReference type="NCBI Taxonomy" id="693075"/>
    <lineage>
        <taxon>Bacteria</taxon>
        <taxon>Pseudomonadati</taxon>
        <taxon>Caldisericota/Cryosericota group</taxon>
        <taxon>Caldisericota</taxon>
        <taxon>Caldisericia</taxon>
        <taxon>Caldisericales</taxon>
        <taxon>Caldisericaceae</taxon>
        <taxon>Caldisericum</taxon>
    </lineage>
</organism>
<dbReference type="InterPro" id="IPR001845">
    <property type="entry name" value="HTH_ArsR_DNA-bd_dom"/>
</dbReference>
<dbReference type="NCBIfam" id="NF033788">
    <property type="entry name" value="HTH_metalloreg"/>
    <property type="match status" value="1"/>
</dbReference>
<dbReference type="InterPro" id="IPR036390">
    <property type="entry name" value="WH_DNA-bd_sf"/>
</dbReference>
<evidence type="ECO:0000259" key="4">
    <source>
        <dbReference type="PROSITE" id="PS50987"/>
    </source>
</evidence>
<dbReference type="RefSeq" id="WP_424597039.1">
    <property type="nucleotide sequence ID" value="NZ_JBNATC010000018.1"/>
</dbReference>
<evidence type="ECO:0000313" key="6">
    <source>
        <dbReference type="Proteomes" id="UP000237040"/>
    </source>
</evidence>
<dbReference type="InterPro" id="IPR036388">
    <property type="entry name" value="WH-like_DNA-bd_sf"/>
</dbReference>
<gene>
    <name evidence="5" type="ORF">C0189_01500</name>
</gene>
<dbReference type="EMBL" id="PNIL01000022">
    <property type="protein sequence ID" value="PMP68309.1"/>
    <property type="molecule type" value="Genomic_DNA"/>
</dbReference>
<dbReference type="SUPFAM" id="SSF46785">
    <property type="entry name" value="Winged helix' DNA-binding domain"/>
    <property type="match status" value="1"/>
</dbReference>
<dbReference type="CDD" id="cd00090">
    <property type="entry name" value="HTH_ARSR"/>
    <property type="match status" value="1"/>
</dbReference>
<dbReference type="Pfam" id="PF01022">
    <property type="entry name" value="HTH_5"/>
    <property type="match status" value="1"/>
</dbReference>
<evidence type="ECO:0000256" key="1">
    <source>
        <dbReference type="ARBA" id="ARBA00023015"/>
    </source>
</evidence>
<dbReference type="SMART" id="SM00418">
    <property type="entry name" value="HTH_ARSR"/>
    <property type="match status" value="1"/>
</dbReference>
<dbReference type="InterPro" id="IPR051011">
    <property type="entry name" value="Metal_resp_trans_reg"/>
</dbReference>
<proteinExistence type="predicted"/>
<dbReference type="PRINTS" id="PR00778">
    <property type="entry name" value="HTHARSR"/>
</dbReference>
<accession>A0A2J6WFC6</accession>
<evidence type="ECO:0000256" key="3">
    <source>
        <dbReference type="ARBA" id="ARBA00023163"/>
    </source>
</evidence>
<protein>
    <submittedName>
        <fullName evidence="5">Transcriptional regulator</fullName>
    </submittedName>
</protein>
<comment type="caution">
    <text evidence="5">The sequence shown here is derived from an EMBL/GenBank/DDBJ whole genome shotgun (WGS) entry which is preliminary data.</text>
</comment>
<evidence type="ECO:0000313" key="5">
    <source>
        <dbReference type="EMBL" id="PMP68309.1"/>
    </source>
</evidence>
<name>A0A2J6WFC6_9BACT</name>
<dbReference type="PROSITE" id="PS50987">
    <property type="entry name" value="HTH_ARSR_2"/>
    <property type="match status" value="1"/>
</dbReference>
<sequence length="100" mass="11539">MTKEIHIEKVARFFRAFSDPTRLKILLLLLEQNEMCVNKIVESLGMSQPAISQQMQLLNNLGIVKKKRDGQFIRYSIADDFVKEFIKIVIKQISGGKDEL</sequence>